<evidence type="ECO:0000256" key="2">
    <source>
        <dbReference type="ARBA" id="ARBA00022801"/>
    </source>
</evidence>
<dbReference type="SUPFAM" id="SSF52972">
    <property type="entry name" value="ITPase-like"/>
    <property type="match status" value="1"/>
</dbReference>
<comment type="cofactor">
    <cofactor evidence="1">
        <name>a divalent metal cation</name>
        <dbReference type="ChEBI" id="CHEBI:60240"/>
    </cofactor>
</comment>
<evidence type="ECO:0000256" key="1">
    <source>
        <dbReference type="ARBA" id="ARBA00001968"/>
    </source>
</evidence>
<feature type="non-terminal residue" evidence="3">
    <location>
        <position position="242"/>
    </location>
</feature>
<dbReference type="Gene3D" id="3.90.950.10">
    <property type="match status" value="1"/>
</dbReference>
<dbReference type="PIRSF" id="PIRSF006305">
    <property type="entry name" value="Maf"/>
    <property type="match status" value="1"/>
</dbReference>
<dbReference type="PANTHER" id="PTHR43213:SF5">
    <property type="entry name" value="BIFUNCTIONAL DTTP_UTP PYROPHOSPHATASE_METHYLTRANSFERASE PROTEIN-RELATED"/>
    <property type="match status" value="1"/>
</dbReference>
<dbReference type="EMBL" id="BMAO01011773">
    <property type="protein sequence ID" value="GFQ76270.1"/>
    <property type="molecule type" value="Genomic_DNA"/>
</dbReference>
<sequence length="242" mass="27514">CVGLTEVLCCINLFGLFHRLNMLEPYADFINNMHVILANSSNRLGHLLRDNLGMQYEVMTPDKEESVIIPDYFPPPEYVEEIAKNNALGVVKYHTFAGHEKPLLVIGVDSIVVVDSEIIEKPKEPLDILPILRKLSGKCHEVFTGVSIIYGIDYSTEPPEYKMRTFYEKSSVKMVELSEDLIIDYLNMGECEFRVGAYAIEFLGGSLIEYVDGDYLNAVGLPIHRLAKELRQLFDDEFVQED</sequence>
<reference evidence="3" key="1">
    <citation type="submission" date="2020-07" db="EMBL/GenBank/DDBJ databases">
        <title>Multicomponent nature underlies the extraordinary mechanical properties of spider dragline silk.</title>
        <authorList>
            <person name="Kono N."/>
            <person name="Nakamura H."/>
            <person name="Mori M."/>
            <person name="Yoshida Y."/>
            <person name="Ohtoshi R."/>
            <person name="Malay A.D."/>
            <person name="Moran D.A.P."/>
            <person name="Tomita M."/>
            <person name="Numata K."/>
            <person name="Arakawa K."/>
        </authorList>
    </citation>
    <scope>NUCLEOTIDE SEQUENCE</scope>
</reference>
<dbReference type="InterPro" id="IPR003697">
    <property type="entry name" value="Maf-like"/>
</dbReference>
<keyword evidence="2" id="KW-0378">Hydrolase</keyword>
<dbReference type="Proteomes" id="UP000887116">
    <property type="component" value="Unassembled WGS sequence"/>
</dbReference>
<dbReference type="PANTHER" id="PTHR43213">
    <property type="entry name" value="BIFUNCTIONAL DTTP/UTP PYROPHOSPHATASE/METHYLTRANSFERASE PROTEIN-RELATED"/>
    <property type="match status" value="1"/>
</dbReference>
<dbReference type="InterPro" id="IPR029001">
    <property type="entry name" value="ITPase-like_fam"/>
</dbReference>
<dbReference type="HAMAP" id="MF_00528">
    <property type="entry name" value="Maf"/>
    <property type="match status" value="1"/>
</dbReference>
<gene>
    <name evidence="3" type="primary">Teth39_1454</name>
    <name evidence="3" type="ORF">TNCT_273251</name>
</gene>
<evidence type="ECO:0008006" key="5">
    <source>
        <dbReference type="Google" id="ProtNLM"/>
    </source>
</evidence>
<evidence type="ECO:0000313" key="3">
    <source>
        <dbReference type="EMBL" id="GFQ76270.1"/>
    </source>
</evidence>
<dbReference type="Pfam" id="PF02545">
    <property type="entry name" value="Maf"/>
    <property type="match status" value="1"/>
</dbReference>
<proteinExistence type="inferred from homology"/>
<protein>
    <recommendedName>
        <fullName evidence="5">Maf-like protein</fullName>
    </recommendedName>
</protein>
<keyword evidence="4" id="KW-1185">Reference proteome</keyword>
<dbReference type="OrthoDB" id="6435294at2759"/>
<comment type="caution">
    <text evidence="3">The sequence shown here is derived from an EMBL/GenBank/DDBJ whole genome shotgun (WGS) entry which is preliminary data.</text>
</comment>
<accession>A0A8X6FBQ4</accession>
<dbReference type="GO" id="GO:0047429">
    <property type="term" value="F:nucleoside triphosphate diphosphatase activity"/>
    <property type="evidence" value="ECO:0007669"/>
    <property type="project" value="InterPro"/>
</dbReference>
<evidence type="ECO:0000313" key="4">
    <source>
        <dbReference type="Proteomes" id="UP000887116"/>
    </source>
</evidence>
<name>A0A8X6FBQ4_TRICU</name>
<organism evidence="3 4">
    <name type="scientific">Trichonephila clavata</name>
    <name type="common">Joro spider</name>
    <name type="synonym">Nephila clavata</name>
    <dbReference type="NCBI Taxonomy" id="2740835"/>
    <lineage>
        <taxon>Eukaryota</taxon>
        <taxon>Metazoa</taxon>
        <taxon>Ecdysozoa</taxon>
        <taxon>Arthropoda</taxon>
        <taxon>Chelicerata</taxon>
        <taxon>Arachnida</taxon>
        <taxon>Araneae</taxon>
        <taxon>Araneomorphae</taxon>
        <taxon>Entelegynae</taxon>
        <taxon>Araneoidea</taxon>
        <taxon>Nephilidae</taxon>
        <taxon>Trichonephila</taxon>
    </lineage>
</organism>
<dbReference type="AlphaFoldDB" id="A0A8X6FBQ4"/>